<dbReference type="PANTHER" id="PTHR42935:SF1">
    <property type="entry name" value="SLR0930 PROTEIN"/>
    <property type="match status" value="1"/>
</dbReference>
<proteinExistence type="predicted"/>
<protein>
    <submittedName>
        <fullName evidence="1">ATPase (AAA+ superfamily)</fullName>
    </submittedName>
</protein>
<name>A0A2P6U163_CHLSO</name>
<dbReference type="AlphaFoldDB" id="A0A2P6U163"/>
<dbReference type="Proteomes" id="UP000239899">
    <property type="component" value="Unassembled WGS sequence"/>
</dbReference>
<comment type="caution">
    <text evidence="1">The sequence shown here is derived from an EMBL/GenBank/DDBJ whole genome shotgun (WGS) entry which is preliminary data.</text>
</comment>
<gene>
    <name evidence="1" type="ORF">C2E21_1699</name>
</gene>
<dbReference type="EMBL" id="LHPG02000003">
    <property type="protein sequence ID" value="PRW60056.1"/>
    <property type="molecule type" value="Genomic_DNA"/>
</dbReference>
<reference evidence="1 2" key="1">
    <citation type="journal article" date="2018" name="Plant J.">
        <title>Genome sequences of Chlorella sorokiniana UTEX 1602 and Micractinium conductrix SAG 241.80: implications to maltose excretion by a green alga.</title>
        <authorList>
            <person name="Arriola M.B."/>
            <person name="Velmurugan N."/>
            <person name="Zhang Y."/>
            <person name="Plunkett M.H."/>
            <person name="Hondzo H."/>
            <person name="Barney B.M."/>
        </authorList>
    </citation>
    <scope>NUCLEOTIDE SEQUENCE [LARGE SCALE GENOMIC DNA]</scope>
    <source>
        <strain evidence="2">UTEX 1602</strain>
    </source>
</reference>
<dbReference type="InterPro" id="IPR008533">
    <property type="entry name" value="DUF815"/>
</dbReference>
<dbReference type="PANTHER" id="PTHR42935">
    <property type="entry name" value="SLR0930 PROTEIN"/>
    <property type="match status" value="1"/>
</dbReference>
<evidence type="ECO:0000313" key="1">
    <source>
        <dbReference type="EMBL" id="PRW60056.1"/>
    </source>
</evidence>
<keyword evidence="2" id="KW-1185">Reference proteome</keyword>
<organism evidence="1 2">
    <name type="scientific">Chlorella sorokiniana</name>
    <name type="common">Freshwater green alga</name>
    <dbReference type="NCBI Taxonomy" id="3076"/>
    <lineage>
        <taxon>Eukaryota</taxon>
        <taxon>Viridiplantae</taxon>
        <taxon>Chlorophyta</taxon>
        <taxon>core chlorophytes</taxon>
        <taxon>Trebouxiophyceae</taxon>
        <taxon>Chlorellales</taxon>
        <taxon>Chlorellaceae</taxon>
        <taxon>Chlorella clade</taxon>
        <taxon>Chlorella</taxon>
    </lineage>
</organism>
<dbReference type="STRING" id="3076.A0A2P6U163"/>
<dbReference type="OrthoDB" id="511879at2759"/>
<sequence>MSSTLCRSAQACTTLSPRGLQRINSTCVAHRAAPWNQHTAAAAAAKRRQGRHTLRVRAIGFELPGAEPSKSAEKAAEELCRSAASLLLYSAVFKGKPAQAFLGVLQLLQKGNPLLLVQQYGELYRLLAADGYASWLDYLLDQVVKGADNPLARAAAAGKPTQHLHAAAAHDLAQLQQLAVTETTLASWVKDTAFGLSGEWLGAASSLAPAVPEQQPEPIHKALLAAAEPPAALAAPLSAAQRAGLRAELASKWRWSEGVELLTRYYATHGCGLVSQHSVFVWTGKLQAQDVLKGAYELQAAEESGLVAPHHSAAATLTAVLTDFLGQDVSHTCSPPHVAVCGNATDRWLHTAWALQRIGEQITDKEHLAAAAAGLRTLVLPANQVGSLADLAWSLSQHPRTRFAVCINAGLDVNGSSPVIADAAAMFSGYDGFSWPANALLIAGFSSAPSPDLAPVFGDRIARVEPRQAA</sequence>
<evidence type="ECO:0000313" key="2">
    <source>
        <dbReference type="Proteomes" id="UP000239899"/>
    </source>
</evidence>
<accession>A0A2P6U163</accession>